<protein>
    <submittedName>
        <fullName evidence="5">Dihydroxy-acid dehydratase</fullName>
        <ecNumber evidence="5">4.2.1.9</ecNumber>
    </submittedName>
</protein>
<comment type="caution">
    <text evidence="5">The sequence shown here is derived from an EMBL/GenBank/DDBJ whole genome shotgun (WGS) entry which is preliminary data.</text>
</comment>
<name>A0ABV6YWR7_UNCC1</name>
<proteinExistence type="predicted"/>
<evidence type="ECO:0000313" key="6">
    <source>
        <dbReference type="Proteomes" id="UP001594351"/>
    </source>
</evidence>
<dbReference type="GO" id="GO:0004160">
    <property type="term" value="F:dihydroxy-acid dehydratase activity"/>
    <property type="evidence" value="ECO:0007669"/>
    <property type="project" value="UniProtKB-EC"/>
</dbReference>
<dbReference type="SUPFAM" id="SSF52016">
    <property type="entry name" value="LeuD/IlvD-like"/>
    <property type="match status" value="1"/>
</dbReference>
<dbReference type="Proteomes" id="UP001594351">
    <property type="component" value="Unassembled WGS sequence"/>
</dbReference>
<dbReference type="PANTHER" id="PTHR43183:SF1">
    <property type="entry name" value="HYPOTHETICAL DIHYDROXY-ACID DEHYDRATASE (EUROFUNG)-RELATED"/>
    <property type="match status" value="1"/>
</dbReference>
<organism evidence="5 6">
    <name type="scientific">candidate division CSSED10-310 bacterium</name>
    <dbReference type="NCBI Taxonomy" id="2855610"/>
    <lineage>
        <taxon>Bacteria</taxon>
        <taxon>Bacteria division CSSED10-310</taxon>
    </lineage>
</organism>
<keyword evidence="2" id="KW-0408">Iron</keyword>
<evidence type="ECO:0000313" key="5">
    <source>
        <dbReference type="EMBL" id="MFC1850662.1"/>
    </source>
</evidence>
<keyword evidence="3" id="KW-0411">Iron-sulfur</keyword>
<dbReference type="Pfam" id="PF24877">
    <property type="entry name" value="ILV_EDD_C"/>
    <property type="match status" value="1"/>
</dbReference>
<feature type="domain" description="Dihydroxy-acid/6-phosphogluconate dehydratase C-terminal" evidence="4">
    <location>
        <begin position="27"/>
        <end position="72"/>
    </location>
</feature>
<evidence type="ECO:0000256" key="1">
    <source>
        <dbReference type="ARBA" id="ARBA00022723"/>
    </source>
</evidence>
<sequence>MQQIPGNRQDSFLHLFSAMGQTYKLHTPPGALTIIKGDLAPDGAVLKKAAANPSLMKHKGPAVVFESPADAAELERRAALVKPFTLPQRGWRRLYTQHVLQAHKGADLDFL</sequence>
<evidence type="ECO:0000256" key="3">
    <source>
        <dbReference type="ARBA" id="ARBA00023014"/>
    </source>
</evidence>
<reference evidence="5 6" key="1">
    <citation type="submission" date="2024-09" db="EMBL/GenBank/DDBJ databases">
        <title>Laminarin stimulates single cell rates of sulfate reduction while oxygen inhibits transcriptomic activity in coastal marine sediment.</title>
        <authorList>
            <person name="Lindsay M."/>
            <person name="Orcutt B."/>
            <person name="Emerson D."/>
            <person name="Stepanauskas R."/>
            <person name="D'Angelo T."/>
        </authorList>
    </citation>
    <scope>NUCLEOTIDE SEQUENCE [LARGE SCALE GENOMIC DNA]</scope>
    <source>
        <strain evidence="5">SAG AM-311-K15</strain>
    </source>
</reference>
<dbReference type="Gene3D" id="3.50.30.80">
    <property type="entry name" value="IlvD/EDD C-terminal domain-like"/>
    <property type="match status" value="1"/>
</dbReference>
<dbReference type="EMBL" id="JBHPBY010000115">
    <property type="protein sequence ID" value="MFC1850662.1"/>
    <property type="molecule type" value="Genomic_DNA"/>
</dbReference>
<dbReference type="InterPro" id="IPR042096">
    <property type="entry name" value="Dihydro-acid_dehy_C"/>
</dbReference>
<gene>
    <name evidence="5" type="ORF">ACFL27_10760</name>
</gene>
<dbReference type="EC" id="4.2.1.9" evidence="5"/>
<accession>A0ABV6YWR7</accession>
<dbReference type="InterPro" id="IPR052352">
    <property type="entry name" value="Sugar_Degrad_Dehydratases"/>
</dbReference>
<evidence type="ECO:0000259" key="4">
    <source>
        <dbReference type="Pfam" id="PF24877"/>
    </source>
</evidence>
<keyword evidence="1" id="KW-0479">Metal-binding</keyword>
<keyword evidence="6" id="KW-1185">Reference proteome</keyword>
<dbReference type="InterPro" id="IPR056740">
    <property type="entry name" value="ILV_EDD_C"/>
</dbReference>
<evidence type="ECO:0000256" key="2">
    <source>
        <dbReference type="ARBA" id="ARBA00023004"/>
    </source>
</evidence>
<dbReference type="PANTHER" id="PTHR43183">
    <property type="entry name" value="HYPOTHETICAL DIHYDROXYACID DEHYDRATASE (EUROFUNG)-RELATED"/>
    <property type="match status" value="1"/>
</dbReference>
<keyword evidence="5" id="KW-0456">Lyase</keyword>